<protein>
    <submittedName>
        <fullName evidence="1">Uncharacterized protein</fullName>
    </submittedName>
</protein>
<evidence type="ECO:0000313" key="1">
    <source>
        <dbReference type="EMBL" id="RHN76721.1"/>
    </source>
</evidence>
<gene>
    <name evidence="1" type="ORF">MtrunA17_Chr1g0146981</name>
</gene>
<dbReference type="PANTHER" id="PTHR33566:SF1">
    <property type="entry name" value="EN_SPM-LIKE TRANSPOSON-RELATED"/>
    <property type="match status" value="1"/>
</dbReference>
<dbReference type="PANTHER" id="PTHR33566">
    <property type="entry name" value="EN/SPM-LIKE TRANSPOSON-RELATED"/>
    <property type="match status" value="1"/>
</dbReference>
<organism evidence="1 2">
    <name type="scientific">Medicago truncatula</name>
    <name type="common">Barrel medic</name>
    <name type="synonym">Medicago tribuloides</name>
    <dbReference type="NCBI Taxonomy" id="3880"/>
    <lineage>
        <taxon>Eukaryota</taxon>
        <taxon>Viridiplantae</taxon>
        <taxon>Streptophyta</taxon>
        <taxon>Embryophyta</taxon>
        <taxon>Tracheophyta</taxon>
        <taxon>Spermatophyta</taxon>
        <taxon>Magnoliopsida</taxon>
        <taxon>eudicotyledons</taxon>
        <taxon>Gunneridae</taxon>
        <taxon>Pentapetalae</taxon>
        <taxon>rosids</taxon>
        <taxon>fabids</taxon>
        <taxon>Fabales</taxon>
        <taxon>Fabaceae</taxon>
        <taxon>Papilionoideae</taxon>
        <taxon>50 kb inversion clade</taxon>
        <taxon>NPAAA clade</taxon>
        <taxon>Hologalegina</taxon>
        <taxon>IRL clade</taxon>
        <taxon>Trifolieae</taxon>
        <taxon>Medicago</taxon>
    </lineage>
</organism>
<dbReference type="Proteomes" id="UP000265566">
    <property type="component" value="Chromosome 1"/>
</dbReference>
<reference evidence="2" key="1">
    <citation type="journal article" date="2018" name="Nat. Plants">
        <title>Whole-genome landscape of Medicago truncatula symbiotic genes.</title>
        <authorList>
            <person name="Pecrix Y."/>
            <person name="Staton S.E."/>
            <person name="Sallet E."/>
            <person name="Lelandais-Briere C."/>
            <person name="Moreau S."/>
            <person name="Carrere S."/>
            <person name="Blein T."/>
            <person name="Jardinaud M.F."/>
            <person name="Latrasse D."/>
            <person name="Zouine M."/>
            <person name="Zahm M."/>
            <person name="Kreplak J."/>
            <person name="Mayjonade B."/>
            <person name="Satge C."/>
            <person name="Perez M."/>
            <person name="Cauet S."/>
            <person name="Marande W."/>
            <person name="Chantry-Darmon C."/>
            <person name="Lopez-Roques C."/>
            <person name="Bouchez O."/>
            <person name="Berard A."/>
            <person name="Debelle F."/>
            <person name="Munos S."/>
            <person name="Bendahmane A."/>
            <person name="Berges H."/>
            <person name="Niebel A."/>
            <person name="Buitink J."/>
            <person name="Frugier F."/>
            <person name="Benhamed M."/>
            <person name="Crespi M."/>
            <person name="Gouzy J."/>
            <person name="Gamas P."/>
        </authorList>
    </citation>
    <scope>NUCLEOTIDE SEQUENCE [LARGE SCALE GENOMIC DNA]</scope>
    <source>
        <strain evidence="2">cv. Jemalong A17</strain>
    </source>
</reference>
<dbReference type="Gramene" id="rna91">
    <property type="protein sequence ID" value="RHN76721.1"/>
    <property type="gene ID" value="gene91"/>
</dbReference>
<accession>A0A396JIX9</accession>
<sequence>MFTFVCNCSTNDLLYRVGSTFPSLAIACYDIHDNRAPFKQIPDDVTVELQAAKDLYFKVHGAKTRLSFDKMTLKIMDAMITSSELDKIRPSYRTTLIIASENVPFSVSFPCRVSPGYLEYAKLKPNIREDQLLPGFIFKELAFEVSQN</sequence>
<comment type="caution">
    <text evidence="1">The sequence shown here is derived from an EMBL/GenBank/DDBJ whole genome shotgun (WGS) entry which is preliminary data.</text>
</comment>
<proteinExistence type="predicted"/>
<dbReference type="EMBL" id="PSQE01000001">
    <property type="protein sequence ID" value="RHN76721.1"/>
    <property type="molecule type" value="Genomic_DNA"/>
</dbReference>
<dbReference type="AlphaFoldDB" id="A0A396JIX9"/>
<name>A0A396JIX9_MEDTR</name>
<evidence type="ECO:0000313" key="2">
    <source>
        <dbReference type="Proteomes" id="UP000265566"/>
    </source>
</evidence>